<organism evidence="2 3">
    <name type="scientific">Pedobacter xixiisoli</name>
    <dbReference type="NCBI Taxonomy" id="1476464"/>
    <lineage>
        <taxon>Bacteria</taxon>
        <taxon>Pseudomonadati</taxon>
        <taxon>Bacteroidota</taxon>
        <taxon>Sphingobacteriia</taxon>
        <taxon>Sphingobacteriales</taxon>
        <taxon>Sphingobacteriaceae</taxon>
        <taxon>Pedobacter</taxon>
    </lineage>
</organism>
<evidence type="ECO:0000313" key="2">
    <source>
        <dbReference type="EMBL" id="SOD15330.1"/>
    </source>
</evidence>
<keyword evidence="1" id="KW-0175">Coiled coil</keyword>
<sequence>MQGINKAKHAHLTDALHNLQQIVKQRSLDEECLQQATTYGTALANSYSTYEKLLTELAQQIEAYEALFTEVKVQFLGKKLKELKKQAVLQQPSLSVLMESVRLAYSG</sequence>
<dbReference type="RefSeq" id="WP_097131990.1">
    <property type="nucleotide sequence ID" value="NZ_OCMT01000002.1"/>
</dbReference>
<dbReference type="EMBL" id="OCMT01000002">
    <property type="protein sequence ID" value="SOD15330.1"/>
    <property type="molecule type" value="Genomic_DNA"/>
</dbReference>
<dbReference type="Proteomes" id="UP000219281">
    <property type="component" value="Unassembled WGS sequence"/>
</dbReference>
<protein>
    <submittedName>
        <fullName evidence="2">Uncharacterized protein</fullName>
    </submittedName>
</protein>
<keyword evidence="3" id="KW-1185">Reference proteome</keyword>
<gene>
    <name evidence="2" type="ORF">SAMN06297358_2317</name>
</gene>
<proteinExistence type="predicted"/>
<name>A0A286A0A6_9SPHI</name>
<feature type="coiled-coil region" evidence="1">
    <location>
        <begin position="47"/>
        <end position="74"/>
    </location>
</feature>
<dbReference type="OrthoDB" id="773376at2"/>
<evidence type="ECO:0000256" key="1">
    <source>
        <dbReference type="SAM" id="Coils"/>
    </source>
</evidence>
<dbReference type="AlphaFoldDB" id="A0A286A0A6"/>
<reference evidence="3" key="1">
    <citation type="submission" date="2017-09" db="EMBL/GenBank/DDBJ databases">
        <authorList>
            <person name="Varghese N."/>
            <person name="Submissions S."/>
        </authorList>
    </citation>
    <scope>NUCLEOTIDE SEQUENCE [LARGE SCALE GENOMIC DNA]</scope>
    <source>
        <strain evidence="3">CGMCC 1.12803</strain>
    </source>
</reference>
<accession>A0A286A0A6</accession>
<evidence type="ECO:0000313" key="3">
    <source>
        <dbReference type="Proteomes" id="UP000219281"/>
    </source>
</evidence>